<name>A0A0B7C236_9EUPU</name>
<feature type="non-terminal residue" evidence="1">
    <location>
        <position position="70"/>
    </location>
</feature>
<reference evidence="1" key="1">
    <citation type="submission" date="2014-12" db="EMBL/GenBank/DDBJ databases">
        <title>Insight into the proteome of Arion vulgaris.</title>
        <authorList>
            <person name="Aradska J."/>
            <person name="Bulat T."/>
            <person name="Smidak R."/>
            <person name="Sarate P."/>
            <person name="Gangsoo J."/>
            <person name="Sialana F."/>
            <person name="Bilban M."/>
            <person name="Lubec G."/>
        </authorList>
    </citation>
    <scope>NUCLEOTIDE SEQUENCE</scope>
    <source>
        <tissue evidence="1">Skin</tissue>
    </source>
</reference>
<gene>
    <name evidence="1" type="primary">ORF220886</name>
</gene>
<dbReference type="AlphaFoldDB" id="A0A0B7C236"/>
<proteinExistence type="predicted"/>
<feature type="non-terminal residue" evidence="1">
    <location>
        <position position="1"/>
    </location>
</feature>
<dbReference type="EMBL" id="HACG01052407">
    <property type="protein sequence ID" value="CEK99278.1"/>
    <property type="molecule type" value="Transcribed_RNA"/>
</dbReference>
<organism evidence="1">
    <name type="scientific">Arion vulgaris</name>
    <dbReference type="NCBI Taxonomy" id="1028688"/>
    <lineage>
        <taxon>Eukaryota</taxon>
        <taxon>Metazoa</taxon>
        <taxon>Spiralia</taxon>
        <taxon>Lophotrochozoa</taxon>
        <taxon>Mollusca</taxon>
        <taxon>Gastropoda</taxon>
        <taxon>Heterobranchia</taxon>
        <taxon>Euthyneura</taxon>
        <taxon>Panpulmonata</taxon>
        <taxon>Eupulmonata</taxon>
        <taxon>Stylommatophora</taxon>
        <taxon>Helicina</taxon>
        <taxon>Arionoidea</taxon>
        <taxon>Arionidae</taxon>
        <taxon>Arion</taxon>
    </lineage>
</organism>
<evidence type="ECO:0000313" key="1">
    <source>
        <dbReference type="EMBL" id="CEK99278.1"/>
    </source>
</evidence>
<accession>A0A0B7C236</accession>
<sequence>QFFKKEKILNEEEQKEKNEEIAHGLEVDAMIVTEEQLKNAVYYEKMINTINSLRERRFIKKYNTVSPRFN</sequence>
<protein>
    <submittedName>
        <fullName evidence="1">Uncharacterized protein</fullName>
    </submittedName>
</protein>